<dbReference type="EMBL" id="BDIP01004009">
    <property type="protein sequence ID" value="GIQ88371.1"/>
    <property type="molecule type" value="Genomic_DNA"/>
</dbReference>
<name>A0A9K3D5E2_9EUKA</name>
<protein>
    <submittedName>
        <fullName evidence="1">Uncharacterized protein</fullName>
    </submittedName>
</protein>
<dbReference type="Proteomes" id="UP000265618">
    <property type="component" value="Unassembled WGS sequence"/>
</dbReference>
<evidence type="ECO:0000313" key="1">
    <source>
        <dbReference type="EMBL" id="GIQ88371.1"/>
    </source>
</evidence>
<comment type="caution">
    <text evidence="1">The sequence shown here is derived from an EMBL/GenBank/DDBJ whole genome shotgun (WGS) entry which is preliminary data.</text>
</comment>
<gene>
    <name evidence="1" type="ORF">KIPB_010607</name>
</gene>
<reference evidence="1 2" key="1">
    <citation type="journal article" date="2018" name="PLoS ONE">
        <title>The draft genome of Kipferlia bialata reveals reductive genome evolution in fornicate parasites.</title>
        <authorList>
            <person name="Tanifuji G."/>
            <person name="Takabayashi S."/>
            <person name="Kume K."/>
            <person name="Takagi M."/>
            <person name="Nakayama T."/>
            <person name="Kamikawa R."/>
            <person name="Inagaki Y."/>
            <person name="Hashimoto T."/>
        </authorList>
    </citation>
    <scope>NUCLEOTIDE SEQUENCE [LARGE SCALE GENOMIC DNA]</scope>
    <source>
        <strain evidence="1">NY0173</strain>
    </source>
</reference>
<keyword evidence="2" id="KW-1185">Reference proteome</keyword>
<organism evidence="1 2">
    <name type="scientific">Kipferlia bialata</name>
    <dbReference type="NCBI Taxonomy" id="797122"/>
    <lineage>
        <taxon>Eukaryota</taxon>
        <taxon>Metamonada</taxon>
        <taxon>Carpediemonas-like organisms</taxon>
        <taxon>Kipferlia</taxon>
    </lineage>
</organism>
<proteinExistence type="predicted"/>
<sequence length="197" mass="22014">MNKKTRVNKFVNPHETPSLVDILRYQYRPLQCKKGRVTLSMVCAPYIKRDWLSYERDVLGVLHLDDIEEAFLADQHFSMAPFPPAWATGPRKGRCPPSMFIGHIERPDCWKGQLCRDGSLTGDMFVGPSCDNPRKGNKTPSMLFRPGLEEECWTDLCNDGTLCGDLFAVCDAVPIDTSKLPSMPTPPMASGIGVSNH</sequence>
<evidence type="ECO:0000313" key="2">
    <source>
        <dbReference type="Proteomes" id="UP000265618"/>
    </source>
</evidence>
<accession>A0A9K3D5E2</accession>
<dbReference type="AlphaFoldDB" id="A0A9K3D5E2"/>